<evidence type="ECO:0000313" key="2">
    <source>
        <dbReference type="EMBL" id="KAK2881055.1"/>
    </source>
</evidence>
<evidence type="ECO:0000256" key="1">
    <source>
        <dbReference type="SAM" id="MobiDB-lite"/>
    </source>
</evidence>
<name>A0AA88TQM5_9TELE</name>
<feature type="compositionally biased region" description="Basic and acidic residues" evidence="1">
    <location>
        <begin position="106"/>
        <end position="115"/>
    </location>
</feature>
<dbReference type="Proteomes" id="UP001187343">
    <property type="component" value="Unassembled WGS sequence"/>
</dbReference>
<protein>
    <submittedName>
        <fullName evidence="2">Uncharacterized protein</fullName>
    </submittedName>
</protein>
<keyword evidence="3" id="KW-1185">Reference proteome</keyword>
<organism evidence="2 3">
    <name type="scientific">Cirrhinus molitorella</name>
    <name type="common">mud carp</name>
    <dbReference type="NCBI Taxonomy" id="172907"/>
    <lineage>
        <taxon>Eukaryota</taxon>
        <taxon>Metazoa</taxon>
        <taxon>Chordata</taxon>
        <taxon>Craniata</taxon>
        <taxon>Vertebrata</taxon>
        <taxon>Euteleostomi</taxon>
        <taxon>Actinopterygii</taxon>
        <taxon>Neopterygii</taxon>
        <taxon>Teleostei</taxon>
        <taxon>Ostariophysi</taxon>
        <taxon>Cypriniformes</taxon>
        <taxon>Cyprinidae</taxon>
        <taxon>Labeoninae</taxon>
        <taxon>Labeonini</taxon>
        <taxon>Cirrhinus</taxon>
    </lineage>
</organism>
<accession>A0AA88TQM5</accession>
<feature type="region of interest" description="Disordered" evidence="1">
    <location>
        <begin position="78"/>
        <end position="115"/>
    </location>
</feature>
<dbReference type="EMBL" id="JAUYZG010000018">
    <property type="protein sequence ID" value="KAK2881055.1"/>
    <property type="molecule type" value="Genomic_DNA"/>
</dbReference>
<feature type="region of interest" description="Disordered" evidence="1">
    <location>
        <begin position="1"/>
        <end position="38"/>
    </location>
</feature>
<dbReference type="AlphaFoldDB" id="A0AA88TQM5"/>
<gene>
    <name evidence="2" type="ORF">Q8A67_018323</name>
</gene>
<proteinExistence type="predicted"/>
<reference evidence="2" key="1">
    <citation type="submission" date="2023-08" db="EMBL/GenBank/DDBJ databases">
        <title>Chromosome-level Genome Assembly of mud carp (Cirrhinus molitorella).</title>
        <authorList>
            <person name="Liu H."/>
        </authorList>
    </citation>
    <scope>NUCLEOTIDE SEQUENCE</scope>
    <source>
        <strain evidence="2">Prfri</strain>
        <tissue evidence="2">Muscle</tissue>
    </source>
</reference>
<evidence type="ECO:0000313" key="3">
    <source>
        <dbReference type="Proteomes" id="UP001187343"/>
    </source>
</evidence>
<sequence>MSGFEKCSDENGSPPPAPDLKLKAVPPARHSSAGASSPLYQSFLPFGTPQWKGHSHISIMTRDKEQAGRINARTPAISGCLSTGSQEEPVMHSGRHHLLRPSGETARAKERKTER</sequence>
<comment type="caution">
    <text evidence="2">The sequence shown here is derived from an EMBL/GenBank/DDBJ whole genome shotgun (WGS) entry which is preliminary data.</text>
</comment>